<evidence type="ECO:0000313" key="2">
    <source>
        <dbReference type="EnsemblMetazoa" id="GPPI022347-PA"/>
    </source>
</evidence>
<feature type="transmembrane region" description="Helical" evidence="1">
    <location>
        <begin position="12"/>
        <end position="30"/>
    </location>
</feature>
<dbReference type="EnsemblMetazoa" id="GPPI022347-RA">
    <property type="protein sequence ID" value="GPPI022347-PA"/>
    <property type="gene ID" value="GPPI022347"/>
</dbReference>
<dbReference type="AlphaFoldDB" id="A0A1B0B8L1"/>
<sequence length="311" mass="33241">MIMHECVGGSGLNYIIAHLLFLVTAIPSPIGRGVSLNCISDSSVSKQQVFCVFRHVSLSMSSVTVSDVETPDSISNPKVTSTLSPWVSVISFLLELIGIGGGVRSRLRPLPKKKNDELLAGSEPTVTFKLLLVVSNSESMRLALPGVEVAEGDKDFVFRCSGCNLLGETSITRGSISETSAEEVPSSSLATNTIVVGFSILLTVPDFCGVFSTPALVDAAVFTLFVVGVATLWSSLLFGIETILFSFLLIFIIGFGIGISWMTIRSGIIRICIFTVAGRFACFAAATALIFKLHLCKLIRTSTWQDSANKS</sequence>
<feature type="transmembrane region" description="Helical" evidence="1">
    <location>
        <begin position="83"/>
        <end position="103"/>
    </location>
</feature>
<reference evidence="2" key="2">
    <citation type="submission" date="2020-05" db="UniProtKB">
        <authorList>
            <consortium name="EnsemblMetazoa"/>
        </authorList>
    </citation>
    <scope>IDENTIFICATION</scope>
    <source>
        <strain evidence="2">IAEA</strain>
    </source>
</reference>
<evidence type="ECO:0008006" key="4">
    <source>
        <dbReference type="Google" id="ProtNLM"/>
    </source>
</evidence>
<accession>A0A1B0B8L1</accession>
<organism evidence="2 3">
    <name type="scientific">Glossina palpalis gambiensis</name>
    <dbReference type="NCBI Taxonomy" id="67801"/>
    <lineage>
        <taxon>Eukaryota</taxon>
        <taxon>Metazoa</taxon>
        <taxon>Ecdysozoa</taxon>
        <taxon>Arthropoda</taxon>
        <taxon>Hexapoda</taxon>
        <taxon>Insecta</taxon>
        <taxon>Pterygota</taxon>
        <taxon>Neoptera</taxon>
        <taxon>Endopterygota</taxon>
        <taxon>Diptera</taxon>
        <taxon>Brachycera</taxon>
        <taxon>Muscomorpha</taxon>
        <taxon>Hippoboscoidea</taxon>
        <taxon>Glossinidae</taxon>
        <taxon>Glossina</taxon>
    </lineage>
</organism>
<dbReference type="EMBL" id="JXJN01009971">
    <property type="status" value="NOT_ANNOTATED_CDS"/>
    <property type="molecule type" value="Genomic_DNA"/>
</dbReference>
<keyword evidence="3" id="KW-1185">Reference proteome</keyword>
<evidence type="ECO:0000313" key="3">
    <source>
        <dbReference type="Proteomes" id="UP000092460"/>
    </source>
</evidence>
<feature type="transmembrane region" description="Helical" evidence="1">
    <location>
        <begin position="268"/>
        <end position="291"/>
    </location>
</feature>
<protein>
    <recommendedName>
        <fullName evidence="4">Transmembrane protein</fullName>
    </recommendedName>
</protein>
<reference evidence="3" key="1">
    <citation type="submission" date="2015-01" db="EMBL/GenBank/DDBJ databases">
        <authorList>
            <person name="Aksoy S."/>
            <person name="Warren W."/>
            <person name="Wilson R.K."/>
        </authorList>
    </citation>
    <scope>NUCLEOTIDE SEQUENCE [LARGE SCALE GENOMIC DNA]</scope>
    <source>
        <strain evidence="3">IAEA</strain>
    </source>
</reference>
<name>A0A1B0B8L1_9MUSC</name>
<dbReference type="Proteomes" id="UP000092460">
    <property type="component" value="Unassembled WGS sequence"/>
</dbReference>
<proteinExistence type="predicted"/>
<feature type="transmembrane region" description="Helical" evidence="1">
    <location>
        <begin position="243"/>
        <end position="262"/>
    </location>
</feature>
<keyword evidence="1" id="KW-0812">Transmembrane</keyword>
<keyword evidence="1" id="KW-1133">Transmembrane helix</keyword>
<dbReference type="VEuPathDB" id="VectorBase:GPPI022347"/>
<evidence type="ECO:0000256" key="1">
    <source>
        <dbReference type="SAM" id="Phobius"/>
    </source>
</evidence>
<keyword evidence="1" id="KW-0472">Membrane</keyword>